<gene>
    <name evidence="9" type="ORF">KFL_002250100</name>
</gene>
<dbReference type="InterPro" id="IPR011701">
    <property type="entry name" value="MFS"/>
</dbReference>
<dbReference type="PROSITE" id="PS50850">
    <property type="entry name" value="MFS"/>
    <property type="match status" value="1"/>
</dbReference>
<dbReference type="PANTHER" id="PTHR23504">
    <property type="entry name" value="MAJOR FACILITATOR SUPERFAMILY DOMAIN-CONTAINING PROTEIN 10"/>
    <property type="match status" value="1"/>
</dbReference>
<dbReference type="CDD" id="cd17330">
    <property type="entry name" value="MFS_SLC46_TetA_like"/>
    <property type="match status" value="1"/>
</dbReference>
<keyword evidence="10" id="KW-1185">Reference proteome</keyword>
<dbReference type="OrthoDB" id="10262656at2759"/>
<feature type="transmembrane region" description="Helical" evidence="7">
    <location>
        <begin position="547"/>
        <end position="564"/>
    </location>
</feature>
<evidence type="ECO:0000313" key="9">
    <source>
        <dbReference type="EMBL" id="GAQ85230.1"/>
    </source>
</evidence>
<protein>
    <submittedName>
        <fullName evidence="9">Major facilitator superfamily protein</fullName>
    </submittedName>
</protein>
<feature type="region of interest" description="Disordered" evidence="6">
    <location>
        <begin position="223"/>
        <end position="262"/>
    </location>
</feature>
<evidence type="ECO:0000313" key="10">
    <source>
        <dbReference type="Proteomes" id="UP000054558"/>
    </source>
</evidence>
<dbReference type="AlphaFoldDB" id="A0A1Y1I2S5"/>
<feature type="transmembrane region" description="Helical" evidence="7">
    <location>
        <begin position="516"/>
        <end position="535"/>
    </location>
</feature>
<dbReference type="Gene3D" id="1.20.1250.20">
    <property type="entry name" value="MFS general substrate transporter like domains"/>
    <property type="match status" value="2"/>
</dbReference>
<feature type="transmembrane region" description="Helical" evidence="7">
    <location>
        <begin position="613"/>
        <end position="635"/>
    </location>
</feature>
<keyword evidence="4 7" id="KW-1133">Transmembrane helix</keyword>
<evidence type="ECO:0000256" key="3">
    <source>
        <dbReference type="ARBA" id="ARBA00022692"/>
    </source>
</evidence>
<feature type="region of interest" description="Disordered" evidence="6">
    <location>
        <begin position="431"/>
        <end position="453"/>
    </location>
</feature>
<feature type="transmembrane region" description="Helical" evidence="7">
    <location>
        <begin position="584"/>
        <end position="601"/>
    </location>
</feature>
<keyword evidence="5 7" id="KW-0472">Membrane</keyword>
<evidence type="ECO:0000256" key="6">
    <source>
        <dbReference type="SAM" id="MobiDB-lite"/>
    </source>
</evidence>
<keyword evidence="3 7" id="KW-0812">Transmembrane</keyword>
<evidence type="ECO:0000256" key="5">
    <source>
        <dbReference type="ARBA" id="ARBA00023136"/>
    </source>
</evidence>
<feature type="transmembrane region" description="Helical" evidence="7">
    <location>
        <begin position="87"/>
        <end position="106"/>
    </location>
</feature>
<sequence length="680" mass="72433">MVESKSESSSLPRGPILALAGVFMTNALSSTVLLPFAAFMVDSFHVTDNRDKLGYYAGFLASSFSFGLLCSSIFWGILSDRIGRRPVLLFGLATNFVCALSFGFATSFRMAILTRFFNGLLTGVSGVGKTAVSEITNSSNQAAGFSVIGVCWGIGLLFGPALGGFLCQPVDKYPFIPIFHKGSLFDQFPYALPCMVLAALTAVGFLIVFRYLPETKGLAKAAEEEASADEGRSLVPMPPGQDSHERKRFLEGGPGAESEGGNVWSSAELGERVQMVDGTASGDYPVVGDLSEGARKPEGKRRCRQLLELGGSGRLLETDGIDTCLLREGSGSDYQSKSRRASFEVTALAVESAGVGLQGVGRVTPSHDQRTYNVFRPSESERALEEGMVEESLQRVGSKKGGVLSSLRGWLVGKKSRQPEYKRLDSHVVVGSDSEAEDDPPGPSALSKLLAPRKKSTDERGSLMRAMCEKEILVCLIIYCMLSFTFGAFDEVFPLWSLSDWHSGGLNFGTNNVGMAQTAGGVALIPFQLFVYPWLAKQVGPLNTMRIGMGTGVLLALFPLIRVAGHNRTLVQVAASGAMMVRSVSSLCIFTSIFILLTNAVSDPQHLGGMNGVAASAAAVSRAVGPTVGGSVFAWSVGQHGIFPLDYHLAFVSTGAILTATLVVSILLPSTINERKFVTG</sequence>
<organism evidence="9 10">
    <name type="scientific">Klebsormidium nitens</name>
    <name type="common">Green alga</name>
    <name type="synonym">Ulothrix nitens</name>
    <dbReference type="NCBI Taxonomy" id="105231"/>
    <lineage>
        <taxon>Eukaryota</taxon>
        <taxon>Viridiplantae</taxon>
        <taxon>Streptophyta</taxon>
        <taxon>Klebsormidiophyceae</taxon>
        <taxon>Klebsormidiales</taxon>
        <taxon>Klebsormidiaceae</taxon>
        <taxon>Klebsormidium</taxon>
    </lineage>
</organism>
<accession>A0A1Y1I2S5</accession>
<reference evidence="9 10" key="1">
    <citation type="journal article" date="2014" name="Nat. Commun.">
        <title>Klebsormidium flaccidum genome reveals primary factors for plant terrestrial adaptation.</title>
        <authorList>
            <person name="Hori K."/>
            <person name="Maruyama F."/>
            <person name="Fujisawa T."/>
            <person name="Togashi T."/>
            <person name="Yamamoto N."/>
            <person name="Seo M."/>
            <person name="Sato S."/>
            <person name="Yamada T."/>
            <person name="Mori H."/>
            <person name="Tajima N."/>
            <person name="Moriyama T."/>
            <person name="Ikeuchi M."/>
            <person name="Watanabe M."/>
            <person name="Wada H."/>
            <person name="Kobayashi K."/>
            <person name="Saito M."/>
            <person name="Masuda T."/>
            <person name="Sasaki-Sekimoto Y."/>
            <person name="Mashiguchi K."/>
            <person name="Awai K."/>
            <person name="Shimojima M."/>
            <person name="Masuda S."/>
            <person name="Iwai M."/>
            <person name="Nobusawa T."/>
            <person name="Narise T."/>
            <person name="Kondo S."/>
            <person name="Saito H."/>
            <person name="Sato R."/>
            <person name="Murakawa M."/>
            <person name="Ihara Y."/>
            <person name="Oshima-Yamada Y."/>
            <person name="Ohtaka K."/>
            <person name="Satoh M."/>
            <person name="Sonobe K."/>
            <person name="Ishii M."/>
            <person name="Ohtani R."/>
            <person name="Kanamori-Sato M."/>
            <person name="Honoki R."/>
            <person name="Miyazaki D."/>
            <person name="Mochizuki H."/>
            <person name="Umetsu J."/>
            <person name="Higashi K."/>
            <person name="Shibata D."/>
            <person name="Kamiya Y."/>
            <person name="Sato N."/>
            <person name="Nakamura Y."/>
            <person name="Tabata S."/>
            <person name="Ida S."/>
            <person name="Kurokawa K."/>
            <person name="Ohta H."/>
        </authorList>
    </citation>
    <scope>NUCLEOTIDE SEQUENCE [LARGE SCALE GENOMIC DNA]</scope>
    <source>
        <strain evidence="9 10">NIES-2285</strain>
    </source>
</reference>
<dbReference type="EMBL" id="DF237174">
    <property type="protein sequence ID" value="GAQ85230.1"/>
    <property type="molecule type" value="Genomic_DNA"/>
</dbReference>
<dbReference type="SUPFAM" id="SSF103473">
    <property type="entry name" value="MFS general substrate transporter"/>
    <property type="match status" value="1"/>
</dbReference>
<feature type="transmembrane region" description="Helical" evidence="7">
    <location>
        <begin position="190"/>
        <end position="212"/>
    </location>
</feature>
<evidence type="ECO:0000259" key="8">
    <source>
        <dbReference type="PROSITE" id="PS50850"/>
    </source>
</evidence>
<dbReference type="GO" id="GO:0022857">
    <property type="term" value="F:transmembrane transporter activity"/>
    <property type="evidence" value="ECO:0007669"/>
    <property type="project" value="InterPro"/>
</dbReference>
<feature type="transmembrane region" description="Helical" evidence="7">
    <location>
        <begin position="53"/>
        <end position="75"/>
    </location>
</feature>
<feature type="domain" description="Major facilitator superfamily (MFS) profile" evidence="8">
    <location>
        <begin position="1"/>
        <end position="216"/>
    </location>
</feature>
<name>A0A1Y1I2S5_KLENI</name>
<comment type="subcellular location">
    <subcellularLocation>
        <location evidence="1">Membrane</location>
        <topology evidence="1">Multi-pass membrane protein</topology>
    </subcellularLocation>
</comment>
<keyword evidence="2" id="KW-0813">Transport</keyword>
<dbReference type="PANTHER" id="PTHR23504:SF15">
    <property type="entry name" value="MAJOR FACILITATOR SUPERFAMILY (MFS) PROFILE DOMAIN-CONTAINING PROTEIN"/>
    <property type="match status" value="1"/>
</dbReference>
<dbReference type="PRINTS" id="PR01035">
    <property type="entry name" value="TCRTETA"/>
</dbReference>
<evidence type="ECO:0000256" key="1">
    <source>
        <dbReference type="ARBA" id="ARBA00004141"/>
    </source>
</evidence>
<dbReference type="Pfam" id="PF07690">
    <property type="entry name" value="MFS_1"/>
    <property type="match status" value="1"/>
</dbReference>
<dbReference type="InterPro" id="IPR001958">
    <property type="entry name" value="Tet-R_TetA/multi-R_MdtG-like"/>
</dbReference>
<dbReference type="GO" id="GO:0016020">
    <property type="term" value="C:membrane"/>
    <property type="evidence" value="ECO:0007669"/>
    <property type="project" value="UniProtKB-SubCell"/>
</dbReference>
<proteinExistence type="predicted"/>
<evidence type="ECO:0000256" key="7">
    <source>
        <dbReference type="SAM" id="Phobius"/>
    </source>
</evidence>
<evidence type="ECO:0000256" key="2">
    <source>
        <dbReference type="ARBA" id="ARBA00022448"/>
    </source>
</evidence>
<feature type="transmembrane region" description="Helical" evidence="7">
    <location>
        <begin position="647"/>
        <end position="668"/>
    </location>
</feature>
<feature type="transmembrane region" description="Helical" evidence="7">
    <location>
        <begin position="16"/>
        <end position="41"/>
    </location>
</feature>
<dbReference type="InterPro" id="IPR020846">
    <property type="entry name" value="MFS_dom"/>
</dbReference>
<feature type="transmembrane region" description="Helical" evidence="7">
    <location>
        <begin position="112"/>
        <end position="132"/>
    </location>
</feature>
<dbReference type="InterPro" id="IPR036259">
    <property type="entry name" value="MFS_trans_sf"/>
</dbReference>
<dbReference type="OMA" id="RTIGPMV"/>
<feature type="transmembrane region" description="Helical" evidence="7">
    <location>
        <begin position="144"/>
        <end position="166"/>
    </location>
</feature>
<evidence type="ECO:0000256" key="4">
    <source>
        <dbReference type="ARBA" id="ARBA00022989"/>
    </source>
</evidence>
<dbReference type="Proteomes" id="UP000054558">
    <property type="component" value="Unassembled WGS sequence"/>
</dbReference>
<feature type="transmembrane region" description="Helical" evidence="7">
    <location>
        <begin position="472"/>
        <end position="496"/>
    </location>
</feature>